<dbReference type="InterPro" id="IPR005025">
    <property type="entry name" value="FMN_Rdtase-like_dom"/>
</dbReference>
<evidence type="ECO:0000259" key="3">
    <source>
        <dbReference type="Pfam" id="PF03358"/>
    </source>
</evidence>
<dbReference type="Gene3D" id="3.40.50.360">
    <property type="match status" value="1"/>
</dbReference>
<feature type="domain" description="NADPH-dependent FMN reductase-like" evidence="3">
    <location>
        <begin position="1"/>
        <end position="153"/>
    </location>
</feature>
<protein>
    <submittedName>
        <fullName evidence="4">NADPH-dependent FMN reductase</fullName>
    </submittedName>
</protein>
<accession>A0A1F2UHT7</accession>
<sequence length="195" mass="20658">MFVVGINGSPNEDGNTAFLIKEVLRAASEAGAKTELLHSMEVLEDQDKPYCDACSSPCDESCYVGTKLESALETMAKADALIVGSPVYFGTVSAQLKAIFDKSRALRAKKALVAKVGAGVSVGASRFGGQETTIRAIHDIMMVHGMTIVSDSSATETIGHHGVCGQRPAESDADAIKSARVTGKRLVEEIKINRR</sequence>
<comment type="caution">
    <text evidence="4">The sequence shown here is derived from an EMBL/GenBank/DDBJ whole genome shotgun (WGS) entry which is preliminary data.</text>
</comment>
<dbReference type="SUPFAM" id="SSF52218">
    <property type="entry name" value="Flavoproteins"/>
    <property type="match status" value="1"/>
</dbReference>
<dbReference type="AlphaFoldDB" id="A0A1F2UHT7"/>
<organism evidence="4 5">
    <name type="scientific">Candidatus Aquicultor primus</name>
    <dbReference type="NCBI Taxonomy" id="1797195"/>
    <lineage>
        <taxon>Bacteria</taxon>
        <taxon>Bacillati</taxon>
        <taxon>Actinomycetota</taxon>
        <taxon>Candidatus Aquicultoria</taxon>
        <taxon>Candidatus Aquicultorales</taxon>
        <taxon>Candidatus Aquicultoraceae</taxon>
        <taxon>Candidatus Aquicultor</taxon>
    </lineage>
</organism>
<dbReference type="InterPro" id="IPR051796">
    <property type="entry name" value="ISF_SsuE-like"/>
</dbReference>
<proteinExistence type="predicted"/>
<keyword evidence="1" id="KW-0285">Flavoprotein</keyword>
<dbReference type="Pfam" id="PF03358">
    <property type="entry name" value="FMN_red"/>
    <property type="match status" value="1"/>
</dbReference>
<evidence type="ECO:0000313" key="4">
    <source>
        <dbReference type="EMBL" id="OFW32611.1"/>
    </source>
</evidence>
<evidence type="ECO:0000256" key="1">
    <source>
        <dbReference type="ARBA" id="ARBA00022630"/>
    </source>
</evidence>
<dbReference type="GO" id="GO:0016491">
    <property type="term" value="F:oxidoreductase activity"/>
    <property type="evidence" value="ECO:0007669"/>
    <property type="project" value="InterPro"/>
</dbReference>
<reference evidence="4 5" key="1">
    <citation type="journal article" date="2016" name="Nat. Commun.">
        <title>Thousands of microbial genomes shed light on interconnected biogeochemical processes in an aquifer system.</title>
        <authorList>
            <person name="Anantharaman K."/>
            <person name="Brown C.T."/>
            <person name="Hug L.A."/>
            <person name="Sharon I."/>
            <person name="Castelle C.J."/>
            <person name="Probst A.J."/>
            <person name="Thomas B.C."/>
            <person name="Singh A."/>
            <person name="Wilkins M.J."/>
            <person name="Karaoz U."/>
            <person name="Brodie E.L."/>
            <person name="Williams K.H."/>
            <person name="Hubbard S.S."/>
            <person name="Banfield J.F."/>
        </authorList>
    </citation>
    <scope>NUCLEOTIDE SEQUENCE [LARGE SCALE GENOMIC DNA]</scope>
</reference>
<evidence type="ECO:0000256" key="2">
    <source>
        <dbReference type="ARBA" id="ARBA00022643"/>
    </source>
</evidence>
<gene>
    <name evidence="4" type="ORF">A2074_07665</name>
</gene>
<dbReference type="PANTHER" id="PTHR43278">
    <property type="entry name" value="NAD(P)H-DEPENDENT FMN-CONTAINING OXIDOREDUCTASE YWQN-RELATED"/>
    <property type="match status" value="1"/>
</dbReference>
<dbReference type="InterPro" id="IPR029039">
    <property type="entry name" value="Flavoprotein-like_sf"/>
</dbReference>
<dbReference type="PANTHER" id="PTHR43278:SF1">
    <property type="entry name" value="IRON-SULFUR FLAVOPROTEIN MJ1083"/>
    <property type="match status" value="1"/>
</dbReference>
<keyword evidence="2" id="KW-0288">FMN</keyword>
<dbReference type="Proteomes" id="UP000178086">
    <property type="component" value="Unassembled WGS sequence"/>
</dbReference>
<evidence type="ECO:0000313" key="5">
    <source>
        <dbReference type="Proteomes" id="UP000178086"/>
    </source>
</evidence>
<name>A0A1F2UHT7_9ACTN</name>
<dbReference type="EMBL" id="MELI01000091">
    <property type="protein sequence ID" value="OFW32611.1"/>
    <property type="molecule type" value="Genomic_DNA"/>
</dbReference>